<gene>
    <name evidence="2" type="ORF">FPE_LOCUS10604</name>
</gene>
<accession>A0AAD1Z5H9</accession>
<proteinExistence type="predicted"/>
<reference evidence="2" key="1">
    <citation type="submission" date="2023-05" db="EMBL/GenBank/DDBJ databases">
        <authorList>
            <person name="Huff M."/>
        </authorList>
    </citation>
    <scope>NUCLEOTIDE SEQUENCE</scope>
</reference>
<dbReference type="Pfam" id="PF20669">
    <property type="entry name" value="Exo70_N"/>
    <property type="match status" value="1"/>
</dbReference>
<sequence length="218" mass="24291">MFRLEDELRSLVERGAESFDLTHGESTHLDCSNEDDFGEEDSNVAVRIIFPSERGLYLVLPSPSSFSLHDFNPTPIPHQPTVSPSQSLIPLTDNLNIFSPEAQSSHPIPLDESQPAPDVSPEALPSHSPMLADDNNIVACLDRAEDLLQQSMFRLEDEFRSLVERGAESFDLTRGESTHLDCSNEDDFGEEDSNVAVRIIFPSDRRLCDHVFLGLSSH</sequence>
<organism evidence="2 3">
    <name type="scientific">Fraxinus pennsylvanica</name>
    <dbReference type="NCBI Taxonomy" id="56036"/>
    <lineage>
        <taxon>Eukaryota</taxon>
        <taxon>Viridiplantae</taxon>
        <taxon>Streptophyta</taxon>
        <taxon>Embryophyta</taxon>
        <taxon>Tracheophyta</taxon>
        <taxon>Spermatophyta</taxon>
        <taxon>Magnoliopsida</taxon>
        <taxon>eudicotyledons</taxon>
        <taxon>Gunneridae</taxon>
        <taxon>Pentapetalae</taxon>
        <taxon>asterids</taxon>
        <taxon>lamiids</taxon>
        <taxon>Lamiales</taxon>
        <taxon>Oleaceae</taxon>
        <taxon>Oleeae</taxon>
        <taxon>Fraxinus</taxon>
    </lineage>
</organism>
<evidence type="ECO:0000313" key="3">
    <source>
        <dbReference type="Proteomes" id="UP000834106"/>
    </source>
</evidence>
<dbReference type="EMBL" id="OU503041">
    <property type="protein sequence ID" value="CAI9763174.1"/>
    <property type="molecule type" value="Genomic_DNA"/>
</dbReference>
<dbReference type="Proteomes" id="UP000834106">
    <property type="component" value="Chromosome 6"/>
</dbReference>
<evidence type="ECO:0000256" key="1">
    <source>
        <dbReference type="SAM" id="MobiDB-lite"/>
    </source>
</evidence>
<evidence type="ECO:0000313" key="2">
    <source>
        <dbReference type="EMBL" id="CAI9763174.1"/>
    </source>
</evidence>
<dbReference type="AlphaFoldDB" id="A0AAD1Z5H9"/>
<keyword evidence="3" id="KW-1185">Reference proteome</keyword>
<feature type="region of interest" description="Disordered" evidence="1">
    <location>
        <begin position="100"/>
        <end position="125"/>
    </location>
</feature>
<name>A0AAD1Z5H9_9LAMI</name>
<protein>
    <submittedName>
        <fullName evidence="2">Uncharacterized protein</fullName>
    </submittedName>
</protein>